<dbReference type="Proteomes" id="UP000823632">
    <property type="component" value="Unassembled WGS sequence"/>
</dbReference>
<dbReference type="Pfam" id="PF04545">
    <property type="entry name" value="Sigma70_r4"/>
    <property type="match status" value="1"/>
</dbReference>
<gene>
    <name evidence="2" type="ORF">IAC76_00345</name>
</gene>
<dbReference type="AlphaFoldDB" id="A0A9D9DNG0"/>
<dbReference type="EMBL" id="JADIND010000007">
    <property type="protein sequence ID" value="MBO8429810.1"/>
    <property type="molecule type" value="Genomic_DNA"/>
</dbReference>
<protein>
    <submittedName>
        <fullName evidence="2">Sigma-70 family RNA polymerase sigma factor</fullName>
    </submittedName>
</protein>
<proteinExistence type="predicted"/>
<reference evidence="2" key="1">
    <citation type="submission" date="2020-10" db="EMBL/GenBank/DDBJ databases">
        <authorList>
            <person name="Gilroy R."/>
        </authorList>
    </citation>
    <scope>NUCLEOTIDE SEQUENCE</scope>
    <source>
        <strain evidence="2">10192</strain>
    </source>
</reference>
<reference evidence="2" key="2">
    <citation type="journal article" date="2021" name="PeerJ">
        <title>Extensive microbial diversity within the chicken gut microbiome revealed by metagenomics and culture.</title>
        <authorList>
            <person name="Gilroy R."/>
            <person name="Ravi A."/>
            <person name="Getino M."/>
            <person name="Pursley I."/>
            <person name="Horton D.L."/>
            <person name="Alikhan N.F."/>
            <person name="Baker D."/>
            <person name="Gharbi K."/>
            <person name="Hall N."/>
            <person name="Watson M."/>
            <person name="Adriaenssens E.M."/>
            <person name="Foster-Nyarko E."/>
            <person name="Jarju S."/>
            <person name="Secka A."/>
            <person name="Antonio M."/>
            <person name="Oren A."/>
            <person name="Chaudhuri R.R."/>
            <person name="La Ragione R."/>
            <person name="Hildebrand F."/>
            <person name="Pallen M.J."/>
        </authorList>
    </citation>
    <scope>NUCLEOTIDE SEQUENCE</scope>
    <source>
        <strain evidence="2">10192</strain>
    </source>
</reference>
<evidence type="ECO:0000313" key="3">
    <source>
        <dbReference type="Proteomes" id="UP000823632"/>
    </source>
</evidence>
<accession>A0A9D9DNG0</accession>
<dbReference type="InterPro" id="IPR007630">
    <property type="entry name" value="RNA_pol_sigma70_r4"/>
</dbReference>
<dbReference type="Gene3D" id="1.10.10.60">
    <property type="entry name" value="Homeodomain-like"/>
    <property type="match status" value="1"/>
</dbReference>
<dbReference type="NCBIfam" id="TIGR02937">
    <property type="entry name" value="sigma70-ECF"/>
    <property type="match status" value="1"/>
</dbReference>
<evidence type="ECO:0000313" key="2">
    <source>
        <dbReference type="EMBL" id="MBO8429810.1"/>
    </source>
</evidence>
<name>A0A9D9DNG0_9BACT</name>
<feature type="domain" description="RNA polymerase sigma-70 region 4" evidence="1">
    <location>
        <begin position="152"/>
        <end position="188"/>
    </location>
</feature>
<dbReference type="SUPFAM" id="SSF88659">
    <property type="entry name" value="Sigma3 and sigma4 domains of RNA polymerase sigma factors"/>
    <property type="match status" value="1"/>
</dbReference>
<dbReference type="GO" id="GO:0003700">
    <property type="term" value="F:DNA-binding transcription factor activity"/>
    <property type="evidence" value="ECO:0007669"/>
    <property type="project" value="InterPro"/>
</dbReference>
<dbReference type="GO" id="GO:0006352">
    <property type="term" value="P:DNA-templated transcription initiation"/>
    <property type="evidence" value="ECO:0007669"/>
    <property type="project" value="InterPro"/>
</dbReference>
<comment type="caution">
    <text evidence="2">The sequence shown here is derived from an EMBL/GenBank/DDBJ whole genome shotgun (WGS) entry which is preliminary data.</text>
</comment>
<dbReference type="InterPro" id="IPR013324">
    <property type="entry name" value="RNA_pol_sigma_r3/r4-like"/>
</dbReference>
<sequence length="191" mass="22298">MELTQDKIELIEKLIRNDRKFVNNEDLYEDFFNEMCKRSMPIVNTITSDATLEAYLRKIATTSIINVLKDSGRLRRTREGYSSVKSVPLEDNNHGNETTVNYSNAKIQYNIVDFESNPEDLAVKNEILQKVIDALYSINNAEPDKQYLRIYKLRYDEGMTQKEIAQELNLSQAEISKRLFKLMEKVKKAFN</sequence>
<organism evidence="2 3">
    <name type="scientific">Candidatus Scatousia excrementipullorum</name>
    <dbReference type="NCBI Taxonomy" id="2840936"/>
    <lineage>
        <taxon>Bacteria</taxon>
        <taxon>Candidatus Scatousia</taxon>
    </lineage>
</organism>
<dbReference type="InterPro" id="IPR014284">
    <property type="entry name" value="RNA_pol_sigma-70_dom"/>
</dbReference>
<evidence type="ECO:0000259" key="1">
    <source>
        <dbReference type="Pfam" id="PF04545"/>
    </source>
</evidence>